<feature type="region of interest" description="Disordered" evidence="1">
    <location>
        <begin position="694"/>
        <end position="796"/>
    </location>
</feature>
<evidence type="ECO:0000313" key="4">
    <source>
        <dbReference type="EMBL" id="AVG23541.1"/>
    </source>
</evidence>
<proteinExistence type="predicted"/>
<feature type="compositionally biased region" description="Low complexity" evidence="1">
    <location>
        <begin position="708"/>
        <end position="724"/>
    </location>
</feature>
<keyword evidence="2" id="KW-1133">Transmembrane helix</keyword>
<name>A0A2L2BPE4_9MICO</name>
<dbReference type="Pfam" id="PF21722">
    <property type="entry name" value="Gly_rich_2"/>
    <property type="match status" value="1"/>
</dbReference>
<evidence type="ECO:0000259" key="3">
    <source>
        <dbReference type="Pfam" id="PF21722"/>
    </source>
</evidence>
<dbReference type="AlphaFoldDB" id="A0A2L2BPE4"/>
<keyword evidence="2" id="KW-0812">Transmembrane</keyword>
<accession>A0A2L2BPE4</accession>
<feature type="domain" description="Glycine-rich" evidence="3">
    <location>
        <begin position="118"/>
        <end position="430"/>
    </location>
</feature>
<sequence length="1109" mass="108467">MSDHAPLITRVGKPEHVETLELTKGQSPAPLRPRRGVTALVLTMLLVGSAIAWEPPPARAASSVIEDCGVVVSLTDGGSALSTSTSPPQIGVIGESPSHAVVGEDENGDCVVQFIETQTMYVEIPAGVTSVDALIVAGGGGGAFSGGGAGGLIDTTRSGSPYLVGDADDSGSVELRVLVGAGGNPGRVSSFASGDYGSRGGESFLERETDGGVVKATAVGGGGGVSRNYSNDGGGYISGVGGGSGSGAVVWTTQGKAVADQPGGSDTDAGSLGNAGGDAQIGNTCSSAQGDITAVAGGGGGAGTAGKKGWKPDCDFGSVSGEGGAGLSSSITGVDTTLAAGGELSGGSVFYAGGGAGGRQNDSKTEPNVDGGIGGGGDTTYLGSHVASRDTNTGGGGGGVVLAPDEVETDVSTSSQTGSAGDSGIVVIRYSLPSVAIDQSDSDVAFGETLGLSATLGPGGGSVEWSSDDAACTFDNTSSSTPTLTPAFNAGQSCDVTVSQTGGSQGDSQDTITVSVVKANQASLTVTNSGDIGFEGSVELAVTGGSGDGLVSWSESCTNFVISGTTLSTTAAVNTTCTVTAEKASSTNYNSATATKDFTVGKASPVFDSYDPVSAQVGSADVTLDDPTVQVNGSAFTAGSIGWTSADDTVADVTGSTLSFESVGETTLTATFTPTDSSSYETVTLAVTVTVTAVPPAPRGGNDDDEATPVPTAGPTVGPAVPGRPGVPGGVPGRPGGNPGGVVSPGVTPGGGTPPPPPGGTSGNPIPPERPGATIGGQPVPTTTTASPGGRGVSVSAGGVDVGVDVPDGGDGAGGVIDRGGIPEPVVTPGQGKTVSGAGAAPGSVVDVWLPGRGGNAPTNIAQIPVGADGTFSADVDVFAGSGEPLPIGRNVVQIVTTNAEGEDIVVDMPFTITQGEPTPEVLRATNETPNAPVVGVVATNRGEPEQVTIDSEPTQGSIRVTADAWDFTISVDTATSSVQGSDTTTTIAATNTTEVTVSGSGFMADTRVDVWAFSTPTLLASATVTTEGTATVTVELDPTVLTGEHTLQLQAVGDDGYVRTANLPVTLTDTPPTTTNTANSLLWWTVGLIALIILAAVVTTLVIRSRQS</sequence>
<reference evidence="4 5" key="1">
    <citation type="submission" date="2018-02" db="EMBL/GenBank/DDBJ databases">
        <title>Complete genome of the streamlined marine actinobacterium Pontimonas salivibrio CL-TW6 adapted to coastal planktonic lifestype.</title>
        <authorList>
            <person name="Cho B.C."/>
            <person name="Hardies S.C."/>
            <person name="Jang G.I."/>
            <person name="Hwang C.Y."/>
        </authorList>
    </citation>
    <scope>NUCLEOTIDE SEQUENCE [LARGE SCALE GENOMIC DNA]</scope>
    <source>
        <strain evidence="4 5">CL-TW6</strain>
    </source>
</reference>
<dbReference type="InterPro" id="IPR049304">
    <property type="entry name" value="Gly_rich_dom"/>
</dbReference>
<evidence type="ECO:0000256" key="1">
    <source>
        <dbReference type="SAM" id="MobiDB-lite"/>
    </source>
</evidence>
<keyword evidence="5" id="KW-1185">Reference proteome</keyword>
<feature type="compositionally biased region" description="Pro residues" evidence="1">
    <location>
        <begin position="752"/>
        <end position="770"/>
    </location>
</feature>
<feature type="compositionally biased region" description="Gly residues" evidence="1">
    <location>
        <begin position="726"/>
        <end position="740"/>
    </location>
</feature>
<dbReference type="Proteomes" id="UP000243077">
    <property type="component" value="Chromosome"/>
</dbReference>
<dbReference type="EMBL" id="CP026923">
    <property type="protein sequence ID" value="AVG23541.1"/>
    <property type="molecule type" value="Genomic_DNA"/>
</dbReference>
<organism evidence="4 5">
    <name type="scientific">Pontimonas salivibrio</name>
    <dbReference type="NCBI Taxonomy" id="1159327"/>
    <lineage>
        <taxon>Bacteria</taxon>
        <taxon>Bacillati</taxon>
        <taxon>Actinomycetota</taxon>
        <taxon>Actinomycetes</taxon>
        <taxon>Micrococcales</taxon>
        <taxon>Microbacteriaceae</taxon>
        <taxon>Pontimonas</taxon>
    </lineage>
</organism>
<dbReference type="KEGG" id="psai:C3B54_11553"/>
<gene>
    <name evidence="4" type="ORF">C3B54_11553</name>
</gene>
<protein>
    <submittedName>
        <fullName evidence="4">Bacterial Ig-like domain-containing protein</fullName>
    </submittedName>
</protein>
<feature type="transmembrane region" description="Helical" evidence="2">
    <location>
        <begin position="1082"/>
        <end position="1104"/>
    </location>
</feature>
<evidence type="ECO:0000313" key="5">
    <source>
        <dbReference type="Proteomes" id="UP000243077"/>
    </source>
</evidence>
<keyword evidence="2" id="KW-0472">Membrane</keyword>
<evidence type="ECO:0000256" key="2">
    <source>
        <dbReference type="SAM" id="Phobius"/>
    </source>
</evidence>